<organism evidence="1 2">
    <name type="scientific">Neofusicoccum ribis</name>
    <dbReference type="NCBI Taxonomy" id="45134"/>
    <lineage>
        <taxon>Eukaryota</taxon>
        <taxon>Fungi</taxon>
        <taxon>Dikarya</taxon>
        <taxon>Ascomycota</taxon>
        <taxon>Pezizomycotina</taxon>
        <taxon>Dothideomycetes</taxon>
        <taxon>Dothideomycetes incertae sedis</taxon>
        <taxon>Botryosphaeriales</taxon>
        <taxon>Botryosphaeriaceae</taxon>
        <taxon>Neofusicoccum</taxon>
    </lineage>
</organism>
<dbReference type="EMBL" id="JAJVDC020000037">
    <property type="protein sequence ID" value="KAL1631838.1"/>
    <property type="molecule type" value="Genomic_DNA"/>
</dbReference>
<keyword evidence="2" id="KW-1185">Reference proteome</keyword>
<name>A0ABR3SWV5_9PEZI</name>
<protein>
    <submittedName>
        <fullName evidence="1">Uncharacterized protein</fullName>
    </submittedName>
</protein>
<accession>A0ABR3SWV5</accession>
<sequence length="410" mass="45645">MYSTADSKYQMIDWAGAEKCSAGCVLEKVSISAGRYISISGSLAKGIREKPIFLELPAYRVHINYARQMDFVLYDTASHRGWLVDGASALLHIARTQVVSSPFGDDPSLFDIAKFHYPNTEGDPDAAKKALLDLANQKLLILKESKSFSQEETIDTDEGPGEMNKPTKDWYFKDLVTQTWQVLEHIHDRQVDTSSAIVEVKPPHQHKLEGFEFMDIVNAKPVLKPRFLNLRSNGVAWLKFIRQIDAVVLFGENFGDLYQPAKAANTLCNVWKNVPQGQEYLVAPISLLKEVKEQRRREGDQNKGPAEIAKGFSWSASAHAFAACQAHSREWDQKPTHAIVQKFTSKINSECCISEADVFKEIQGAILIGKDSTLDLAKLDPATAGDTLSKARRSENSCWGNFAPGICHDG</sequence>
<gene>
    <name evidence="1" type="ORF">SLS56_004200</name>
</gene>
<reference evidence="1 2" key="1">
    <citation type="submission" date="2024-02" db="EMBL/GenBank/DDBJ databases">
        <title>De novo assembly and annotation of 12 fungi associated with fruit tree decline syndrome in Ontario, Canada.</title>
        <authorList>
            <person name="Sulman M."/>
            <person name="Ellouze W."/>
            <person name="Ilyukhin E."/>
        </authorList>
    </citation>
    <scope>NUCLEOTIDE SEQUENCE [LARGE SCALE GENOMIC DNA]</scope>
    <source>
        <strain evidence="1 2">M1-105</strain>
    </source>
</reference>
<dbReference type="Proteomes" id="UP001521116">
    <property type="component" value="Unassembled WGS sequence"/>
</dbReference>
<evidence type="ECO:0000313" key="1">
    <source>
        <dbReference type="EMBL" id="KAL1631838.1"/>
    </source>
</evidence>
<proteinExistence type="predicted"/>
<evidence type="ECO:0000313" key="2">
    <source>
        <dbReference type="Proteomes" id="UP001521116"/>
    </source>
</evidence>
<comment type="caution">
    <text evidence="1">The sequence shown here is derived from an EMBL/GenBank/DDBJ whole genome shotgun (WGS) entry which is preliminary data.</text>
</comment>